<sequence>MLDSLKIIGLATGVSVAMWCSAAAAQEQVEFSDINVEASMSAATNSNALQVFPEIEADLQTAIASRVLTSDDASDPTIRIDIRQISLNGNPMLVGSNDFNEIQGVVDISDPNNDIGGQSFPVNIAAYAADQAIPEGYVVIAPSQSDFYTAMINGFADSVVAEVEKLNPATSGGKN</sequence>
<keyword evidence="3" id="KW-1185">Reference proteome</keyword>
<organism evidence="2 3">
    <name type="scientific">Pseudosulfitobacter pseudonitzschiae</name>
    <dbReference type="NCBI Taxonomy" id="1402135"/>
    <lineage>
        <taxon>Bacteria</taxon>
        <taxon>Pseudomonadati</taxon>
        <taxon>Pseudomonadota</taxon>
        <taxon>Alphaproteobacteria</taxon>
        <taxon>Rhodobacterales</taxon>
        <taxon>Roseobacteraceae</taxon>
        <taxon>Pseudosulfitobacter</taxon>
    </lineage>
</organism>
<dbReference type="RefSeq" id="WP_089420392.1">
    <property type="nucleotide sequence ID" value="NZ_CP022415.1"/>
</dbReference>
<keyword evidence="1" id="KW-0732">Signal</keyword>
<dbReference type="KEGG" id="spse:SULPSESMR1_01677"/>
<feature type="chain" id="PRO_5012081344" description="Lipoprotein" evidence="1">
    <location>
        <begin position="26"/>
        <end position="175"/>
    </location>
</feature>
<dbReference type="EMBL" id="CP022415">
    <property type="protein sequence ID" value="ASM72490.1"/>
    <property type="molecule type" value="Genomic_DNA"/>
</dbReference>
<evidence type="ECO:0000313" key="3">
    <source>
        <dbReference type="Proteomes" id="UP000199754"/>
    </source>
</evidence>
<dbReference type="OrthoDB" id="7864938at2"/>
<dbReference type="AlphaFoldDB" id="A0A221K0T3"/>
<dbReference type="Proteomes" id="UP000199754">
    <property type="component" value="Chromosome"/>
</dbReference>
<protein>
    <recommendedName>
        <fullName evidence="4">Lipoprotein</fullName>
    </recommendedName>
</protein>
<feature type="signal peptide" evidence="1">
    <location>
        <begin position="1"/>
        <end position="25"/>
    </location>
</feature>
<name>A0A221K0T3_9RHOB</name>
<evidence type="ECO:0000313" key="2">
    <source>
        <dbReference type="EMBL" id="ASM72490.1"/>
    </source>
</evidence>
<evidence type="ECO:0000256" key="1">
    <source>
        <dbReference type="SAM" id="SignalP"/>
    </source>
</evidence>
<gene>
    <name evidence="2" type="ORF">SULPSESMR1_01677</name>
</gene>
<accession>A0A221K0T3</accession>
<proteinExistence type="predicted"/>
<evidence type="ECO:0008006" key="4">
    <source>
        <dbReference type="Google" id="ProtNLM"/>
    </source>
</evidence>
<reference evidence="2 3" key="1">
    <citation type="submission" date="2017-07" db="EMBL/GenBank/DDBJ databases">
        <title>Genome Sequence of Sulfitobacter pseudonitzschiae Strain SMR1 Isolated from a culture of the Diatom Skeletonema marinoi.</title>
        <authorList>
            <person name="Topel M."/>
            <person name="Pinder M.I.M."/>
            <person name="Johansson O.N."/>
            <person name="Kourtchenko O."/>
            <person name="Godhe A."/>
            <person name="Clarke A.K."/>
        </authorList>
    </citation>
    <scope>NUCLEOTIDE SEQUENCE [LARGE SCALE GENOMIC DNA]</scope>
    <source>
        <strain evidence="2 3">SMR1</strain>
    </source>
</reference>